<gene>
    <name evidence="15" type="primary">thiD</name>
    <name evidence="15" type="ORF">ACFSUO_03575</name>
</gene>
<dbReference type="Pfam" id="PF08543">
    <property type="entry name" value="Phos_pyr_kin"/>
    <property type="match status" value="1"/>
</dbReference>
<evidence type="ECO:0000313" key="15">
    <source>
        <dbReference type="EMBL" id="MFD2760064.1"/>
    </source>
</evidence>
<evidence type="ECO:0000256" key="6">
    <source>
        <dbReference type="ARBA" id="ARBA00022777"/>
    </source>
</evidence>
<dbReference type="NCBIfam" id="TIGR00097">
    <property type="entry name" value="HMP-P_kinase"/>
    <property type="match status" value="1"/>
</dbReference>
<accession>A0ABW5V2U9</accession>
<proteinExistence type="inferred from homology"/>
<evidence type="ECO:0000313" key="16">
    <source>
        <dbReference type="Proteomes" id="UP001597502"/>
    </source>
</evidence>
<dbReference type="Gene3D" id="3.40.1190.20">
    <property type="match status" value="1"/>
</dbReference>
<sequence length="277" mass="29619">MKLPARVMTIAGSAAGGSAGIQADLKTFQELDVYGMSVVTAIVARHPETDKNVHLQTLEAIEAQFATATKQVGVDALKTGMLFSKDIIEKTAELVSGTNATTKVVDPVMVGKLDSKLLADDAIDVLRDKLLPLADVITPNVPEASYLLNGRELTTVEDMKQAAIDLHELGPNYVLVKGGRLKGEAIDVLYDGETMTAFEAPRIDTENTSGAGCTYSAAITSYLTKGHTVPEAVRLAKSFVTTAIEYGFSYNDMVGPTYHAAERMKGEAHTIKVEKLA</sequence>
<evidence type="ECO:0000256" key="12">
    <source>
        <dbReference type="ARBA" id="ARBA00042531"/>
    </source>
</evidence>
<keyword evidence="5" id="KW-0547">Nucleotide-binding</keyword>
<comment type="similarity">
    <text evidence="1">Belongs to the ThiD family.</text>
</comment>
<evidence type="ECO:0000256" key="4">
    <source>
        <dbReference type="ARBA" id="ARBA00022723"/>
    </source>
</evidence>
<dbReference type="GO" id="GO:0008902">
    <property type="term" value="F:hydroxymethylpyrimidine kinase activity"/>
    <property type="evidence" value="ECO:0007669"/>
    <property type="project" value="UniProtKB-EC"/>
</dbReference>
<dbReference type="InterPro" id="IPR029056">
    <property type="entry name" value="Ribokinase-like"/>
</dbReference>
<dbReference type="PANTHER" id="PTHR20858:SF19">
    <property type="entry name" value="PYRIDOXINE KINASE"/>
    <property type="match status" value="1"/>
</dbReference>
<comment type="catalytic activity">
    <reaction evidence="13">
        <text>pyridoxal + ATP = pyridoxal 5'-phosphate + ADP + H(+)</text>
        <dbReference type="Rhea" id="RHEA:10224"/>
        <dbReference type="ChEBI" id="CHEBI:15378"/>
        <dbReference type="ChEBI" id="CHEBI:17310"/>
        <dbReference type="ChEBI" id="CHEBI:30616"/>
        <dbReference type="ChEBI" id="CHEBI:456216"/>
        <dbReference type="ChEBI" id="CHEBI:597326"/>
        <dbReference type="EC" id="2.7.1.35"/>
    </reaction>
</comment>
<evidence type="ECO:0000256" key="9">
    <source>
        <dbReference type="ARBA" id="ARBA00042307"/>
    </source>
</evidence>
<dbReference type="GO" id="GO:0008972">
    <property type="term" value="F:phosphomethylpyrimidine kinase activity"/>
    <property type="evidence" value="ECO:0007669"/>
    <property type="project" value="UniProtKB-EC"/>
</dbReference>
<dbReference type="InterPro" id="IPR004399">
    <property type="entry name" value="HMP/HMP-P_kinase_dom"/>
</dbReference>
<keyword evidence="4" id="KW-0479">Metal-binding</keyword>
<organism evidence="15 16">
    <name type="scientific">Lentibacillus juripiscarius</name>
    <dbReference type="NCBI Taxonomy" id="257446"/>
    <lineage>
        <taxon>Bacteria</taxon>
        <taxon>Bacillati</taxon>
        <taxon>Bacillota</taxon>
        <taxon>Bacilli</taxon>
        <taxon>Bacillales</taxon>
        <taxon>Bacillaceae</taxon>
        <taxon>Lentibacillus</taxon>
    </lineage>
</organism>
<evidence type="ECO:0000256" key="5">
    <source>
        <dbReference type="ARBA" id="ARBA00022741"/>
    </source>
</evidence>
<dbReference type="PANTHER" id="PTHR20858">
    <property type="entry name" value="PHOSPHOMETHYLPYRIMIDINE KINASE"/>
    <property type="match status" value="1"/>
</dbReference>
<evidence type="ECO:0000256" key="3">
    <source>
        <dbReference type="ARBA" id="ARBA00022679"/>
    </source>
</evidence>
<dbReference type="InterPro" id="IPR013749">
    <property type="entry name" value="PM/HMP-P_kinase-1"/>
</dbReference>
<protein>
    <recommendedName>
        <fullName evidence="2">pyridoxal kinase</fullName>
        <ecNumber evidence="2">2.7.1.35</ecNumber>
    </recommendedName>
    <alternativeName>
        <fullName evidence="10">PN/PL/PM kinase</fullName>
    </alternativeName>
    <alternativeName>
        <fullName evidence="11">Pyridoxal kinase</fullName>
    </alternativeName>
    <alternativeName>
        <fullName evidence="9">Pyridoxamine kinase</fullName>
    </alternativeName>
    <alternativeName>
        <fullName evidence="12">Vitamin B6 kinase</fullName>
    </alternativeName>
</protein>
<keyword evidence="6 15" id="KW-0418">Kinase</keyword>
<dbReference type="CDD" id="cd01169">
    <property type="entry name" value="HMPP_kinase"/>
    <property type="match status" value="1"/>
</dbReference>
<evidence type="ECO:0000256" key="2">
    <source>
        <dbReference type="ARBA" id="ARBA00012104"/>
    </source>
</evidence>
<dbReference type="Proteomes" id="UP001597502">
    <property type="component" value="Unassembled WGS sequence"/>
</dbReference>
<keyword evidence="16" id="KW-1185">Reference proteome</keyword>
<keyword evidence="3 15" id="KW-0808">Transferase</keyword>
<dbReference type="RefSeq" id="WP_382391333.1">
    <property type="nucleotide sequence ID" value="NZ_JBHUNA010000005.1"/>
</dbReference>
<keyword evidence="8" id="KW-0460">Magnesium</keyword>
<evidence type="ECO:0000256" key="10">
    <source>
        <dbReference type="ARBA" id="ARBA00042348"/>
    </source>
</evidence>
<dbReference type="EC" id="2.7.1.35" evidence="2"/>
<evidence type="ECO:0000256" key="13">
    <source>
        <dbReference type="ARBA" id="ARBA00049293"/>
    </source>
</evidence>
<keyword evidence="7" id="KW-0067">ATP-binding</keyword>
<reference evidence="16" key="1">
    <citation type="journal article" date="2019" name="Int. J. Syst. Evol. Microbiol.">
        <title>The Global Catalogue of Microorganisms (GCM) 10K type strain sequencing project: providing services to taxonomists for standard genome sequencing and annotation.</title>
        <authorList>
            <consortium name="The Broad Institute Genomics Platform"/>
            <consortium name="The Broad Institute Genome Sequencing Center for Infectious Disease"/>
            <person name="Wu L."/>
            <person name="Ma J."/>
        </authorList>
    </citation>
    <scope>NUCLEOTIDE SEQUENCE [LARGE SCALE GENOMIC DNA]</scope>
    <source>
        <strain evidence="16">TISTR 1535</strain>
    </source>
</reference>
<comment type="caution">
    <text evidence="15">The sequence shown here is derived from an EMBL/GenBank/DDBJ whole genome shotgun (WGS) entry which is preliminary data.</text>
</comment>
<dbReference type="SUPFAM" id="SSF53613">
    <property type="entry name" value="Ribokinase-like"/>
    <property type="match status" value="1"/>
</dbReference>
<name>A0ABW5V2U9_9BACI</name>
<evidence type="ECO:0000256" key="11">
    <source>
        <dbReference type="ARBA" id="ARBA00042396"/>
    </source>
</evidence>
<evidence type="ECO:0000259" key="14">
    <source>
        <dbReference type="Pfam" id="PF08543"/>
    </source>
</evidence>
<dbReference type="EMBL" id="JBHUNA010000005">
    <property type="protein sequence ID" value="MFD2760064.1"/>
    <property type="molecule type" value="Genomic_DNA"/>
</dbReference>
<evidence type="ECO:0000256" key="1">
    <source>
        <dbReference type="ARBA" id="ARBA00009879"/>
    </source>
</evidence>
<feature type="domain" description="Pyridoxamine kinase/Phosphomethylpyrimidine kinase" evidence="14">
    <location>
        <begin position="16"/>
        <end position="257"/>
    </location>
</feature>
<evidence type="ECO:0000256" key="8">
    <source>
        <dbReference type="ARBA" id="ARBA00022842"/>
    </source>
</evidence>
<evidence type="ECO:0000256" key="7">
    <source>
        <dbReference type="ARBA" id="ARBA00022840"/>
    </source>
</evidence>